<protein>
    <recommendedName>
        <fullName evidence="2">Histidinol-phosphate/aromatic aminotransferase and cobyric acid decarboxylase</fullName>
    </recommendedName>
</protein>
<proteinExistence type="predicted"/>
<evidence type="ECO:0000313" key="1">
    <source>
        <dbReference type="EMBL" id="CEP25694.1"/>
    </source>
</evidence>
<gene>
    <name evidence="1" type="ORF">PFCIRM138_10710</name>
</gene>
<sequence>MKGQGPYVDWFGVESAIQQAARRQAADHPGASVGQYLDHIRRDRFLSRVFADPESGWLLKGGTAMLARVPTGRHTRDVDLSTTRATLDEAVEDLAHRVAVDMGDHLRFQLESERPGLAVTQPGVLVARLSFACITDTGKRFDNVAVDLAVGPPPVGHIEHTRPADSPDLPRLISPPYAMFPLTDQLAEKVSTMMTPRPDGRPNSRAKDLVDVDIIAATQYVDLRELRLALAVQQQRANTDLGRHLRVPPHWEPRYQSLATGTSAAAVAPTFADAVDLAARFINPALDAVRTVRTTWEPEAMEWTVGTGSPAAGPHRGV</sequence>
<reference evidence="1" key="1">
    <citation type="submission" date="2014-08" db="EMBL/GenBank/DDBJ databases">
        <authorList>
            <person name="Falentin Helene"/>
        </authorList>
    </citation>
    <scope>NUCLEOTIDE SEQUENCE</scope>
</reference>
<dbReference type="Pfam" id="PF08843">
    <property type="entry name" value="AbiEii"/>
    <property type="match status" value="1"/>
</dbReference>
<dbReference type="EMBL" id="LM676381">
    <property type="protein sequence ID" value="CEP25694.1"/>
    <property type="molecule type" value="Genomic_DNA"/>
</dbReference>
<organism evidence="1">
    <name type="scientific">Propionibacterium freudenreichii subsp. freudenreichii</name>
    <dbReference type="NCBI Taxonomy" id="66712"/>
    <lineage>
        <taxon>Bacteria</taxon>
        <taxon>Bacillati</taxon>
        <taxon>Actinomycetota</taxon>
        <taxon>Actinomycetes</taxon>
        <taxon>Propionibacteriales</taxon>
        <taxon>Propionibacteriaceae</taxon>
        <taxon>Propionibacterium</taxon>
    </lineage>
</organism>
<accession>A0A0B7NXJ2</accession>
<dbReference type="AlphaFoldDB" id="A0A0B7NXJ2"/>
<name>A0A0B7NXJ2_PROFF</name>
<dbReference type="InterPro" id="IPR014942">
    <property type="entry name" value="AbiEii"/>
</dbReference>
<evidence type="ECO:0008006" key="2">
    <source>
        <dbReference type="Google" id="ProtNLM"/>
    </source>
</evidence>